<evidence type="ECO:0000313" key="2">
    <source>
        <dbReference type="EMBL" id="KAG0249135.1"/>
    </source>
</evidence>
<feature type="compositionally biased region" description="Low complexity" evidence="1">
    <location>
        <begin position="307"/>
        <end position="324"/>
    </location>
</feature>
<dbReference type="AlphaFoldDB" id="A0A9P6TWF5"/>
<gene>
    <name evidence="2" type="ORF">DFQ27_000336</name>
</gene>
<organism evidence="2 3">
    <name type="scientific">Actinomortierella ambigua</name>
    <dbReference type="NCBI Taxonomy" id="1343610"/>
    <lineage>
        <taxon>Eukaryota</taxon>
        <taxon>Fungi</taxon>
        <taxon>Fungi incertae sedis</taxon>
        <taxon>Mucoromycota</taxon>
        <taxon>Mortierellomycotina</taxon>
        <taxon>Mortierellomycetes</taxon>
        <taxon>Mortierellales</taxon>
        <taxon>Mortierellaceae</taxon>
        <taxon>Actinomortierella</taxon>
    </lineage>
</organism>
<comment type="caution">
    <text evidence="2">The sequence shown here is derived from an EMBL/GenBank/DDBJ whole genome shotgun (WGS) entry which is preliminary data.</text>
</comment>
<keyword evidence="3" id="KW-1185">Reference proteome</keyword>
<feature type="compositionally biased region" description="Low complexity" evidence="1">
    <location>
        <begin position="131"/>
        <end position="143"/>
    </location>
</feature>
<accession>A0A9P6TWF5</accession>
<feature type="region of interest" description="Disordered" evidence="1">
    <location>
        <begin position="1"/>
        <end position="41"/>
    </location>
</feature>
<feature type="compositionally biased region" description="Low complexity" evidence="1">
    <location>
        <begin position="367"/>
        <end position="380"/>
    </location>
</feature>
<feature type="region of interest" description="Disordered" evidence="1">
    <location>
        <begin position="367"/>
        <end position="392"/>
    </location>
</feature>
<dbReference type="Proteomes" id="UP000807716">
    <property type="component" value="Unassembled WGS sequence"/>
</dbReference>
<sequence length="439" mass="49076">MVHYPVEFVAPPPIEDDTDEDEDDDTEDEDEEALSMAGIEDEQKEVKDQGVVIDLVDQEPETVDGLLSQQRSSYTSNALKSRLSNYVQRLVHYRSSTTTGCVKGRSKLTMFKKTKKNQEKKELQTRSELYTSPSSSATTSSCSNLPPRVWACGSTLKRLELSFTSRAGDGWTRASSTRAVFGFLVTTLPNLHHLVVRQVYGILSIEGGLCLLTRLRHLQQLEIQVRQFRHWAASYDNTLLMGANLTASTTIQRGSIMKRRTIDGDGDLALIVKHRLLTWLQSDPGDIPTPSIIRKTKDIVSKEQAGHEQQQQPQRQQHTKNQQHPPGTSSLAIVRRVALLDHRGGHFAKGAGRAMLWEKPRSSTSAAAAATTPFSSSSSSPSPPRATTPQTPGCCWLQMQRITIKYEYGLSQDVRDLQEAFHSVRPDIALSCRTTYWNR</sequence>
<feature type="compositionally biased region" description="Acidic residues" evidence="1">
    <location>
        <begin position="14"/>
        <end position="41"/>
    </location>
</feature>
<feature type="compositionally biased region" description="Basic and acidic residues" evidence="1">
    <location>
        <begin position="116"/>
        <end position="125"/>
    </location>
</feature>
<protein>
    <submittedName>
        <fullName evidence="2">Uncharacterized protein</fullName>
    </submittedName>
</protein>
<reference evidence="2" key="1">
    <citation type="journal article" date="2020" name="Fungal Divers.">
        <title>Resolving the Mortierellaceae phylogeny through synthesis of multi-gene phylogenetics and phylogenomics.</title>
        <authorList>
            <person name="Vandepol N."/>
            <person name="Liber J."/>
            <person name="Desiro A."/>
            <person name="Na H."/>
            <person name="Kennedy M."/>
            <person name="Barry K."/>
            <person name="Grigoriev I.V."/>
            <person name="Miller A.N."/>
            <person name="O'Donnell K."/>
            <person name="Stajich J.E."/>
            <person name="Bonito G."/>
        </authorList>
    </citation>
    <scope>NUCLEOTIDE SEQUENCE</scope>
    <source>
        <strain evidence="2">BC1065</strain>
    </source>
</reference>
<feature type="region of interest" description="Disordered" evidence="1">
    <location>
        <begin position="300"/>
        <end position="328"/>
    </location>
</feature>
<feature type="region of interest" description="Disordered" evidence="1">
    <location>
        <begin position="113"/>
        <end position="143"/>
    </location>
</feature>
<evidence type="ECO:0000313" key="3">
    <source>
        <dbReference type="Proteomes" id="UP000807716"/>
    </source>
</evidence>
<dbReference type="EMBL" id="JAAAJB010001069">
    <property type="protein sequence ID" value="KAG0249135.1"/>
    <property type="molecule type" value="Genomic_DNA"/>
</dbReference>
<dbReference type="OrthoDB" id="2389045at2759"/>
<name>A0A9P6TWF5_9FUNG</name>
<proteinExistence type="predicted"/>
<evidence type="ECO:0000256" key="1">
    <source>
        <dbReference type="SAM" id="MobiDB-lite"/>
    </source>
</evidence>